<dbReference type="NCBIfam" id="TIGR00685">
    <property type="entry name" value="T6PP"/>
    <property type="match status" value="1"/>
</dbReference>
<comment type="function">
    <text evidence="4">Removes the phosphate from trehalose 6-phosphate to produce free trehalose.</text>
</comment>
<dbReference type="HOGENOM" id="CLU_037265_2_1_2"/>
<comment type="catalytic activity">
    <reaction evidence="4">
        <text>alpha,alpha-trehalose 6-phosphate + H2O = alpha,alpha-trehalose + phosphate</text>
        <dbReference type="Rhea" id="RHEA:23420"/>
        <dbReference type="ChEBI" id="CHEBI:15377"/>
        <dbReference type="ChEBI" id="CHEBI:16551"/>
        <dbReference type="ChEBI" id="CHEBI:43474"/>
        <dbReference type="ChEBI" id="CHEBI:58429"/>
        <dbReference type="EC" id="3.1.3.12"/>
    </reaction>
</comment>
<dbReference type="InterPro" id="IPR003337">
    <property type="entry name" value="Trehalose_PPase"/>
</dbReference>
<dbReference type="eggNOG" id="arCOG02831">
    <property type="taxonomic scope" value="Archaea"/>
</dbReference>
<evidence type="ECO:0000256" key="1">
    <source>
        <dbReference type="ARBA" id="ARBA00005199"/>
    </source>
</evidence>
<dbReference type="GeneID" id="9420160"/>
<comment type="pathway">
    <text evidence="1 4">Glycan biosynthesis; trehalose biosynthesis.</text>
</comment>
<keyword evidence="3 4" id="KW-0378">Hydrolase</keyword>
<dbReference type="Proteomes" id="UP000000390">
    <property type="component" value="Chromosome"/>
</dbReference>
<dbReference type="OrthoDB" id="70105at2157"/>
<dbReference type="UniPathway" id="UPA00299"/>
<dbReference type="InterPro" id="IPR023214">
    <property type="entry name" value="HAD_sf"/>
</dbReference>
<dbReference type="PANTHER" id="PTHR43768:SF3">
    <property type="entry name" value="TREHALOSE 6-PHOSPHATE PHOSPHATASE"/>
    <property type="match status" value="1"/>
</dbReference>
<dbReference type="Gene3D" id="3.30.70.1020">
    <property type="entry name" value="Trehalose-6-phosphate phosphatase related protein, domain 2"/>
    <property type="match status" value="1"/>
</dbReference>
<dbReference type="GO" id="GO:0005992">
    <property type="term" value="P:trehalose biosynthetic process"/>
    <property type="evidence" value="ECO:0007669"/>
    <property type="project" value="UniProtKB-UniPathway"/>
</dbReference>
<protein>
    <recommendedName>
        <fullName evidence="4">Trehalose 6-phosphate phosphatase</fullName>
        <ecNumber evidence="4">3.1.3.12</ecNumber>
    </recommendedName>
</protein>
<dbReference type="KEGG" id="hje:HacjB3_11730"/>
<organism evidence="5 6">
    <name type="scientific">Halalkalicoccus jeotgali (strain DSM 18796 / CECT 7217 / JCM 14584 / KCTC 4019 / B3)</name>
    <dbReference type="NCBI Taxonomy" id="795797"/>
    <lineage>
        <taxon>Archaea</taxon>
        <taxon>Methanobacteriati</taxon>
        <taxon>Methanobacteriota</taxon>
        <taxon>Stenosarchaea group</taxon>
        <taxon>Halobacteria</taxon>
        <taxon>Halobacteriales</taxon>
        <taxon>Halococcaceae</taxon>
        <taxon>Halalkalicoccus</taxon>
    </lineage>
</organism>
<dbReference type="Pfam" id="PF02358">
    <property type="entry name" value="Trehalose_PPase"/>
    <property type="match status" value="1"/>
</dbReference>
<evidence type="ECO:0000313" key="6">
    <source>
        <dbReference type="Proteomes" id="UP000000390"/>
    </source>
</evidence>
<dbReference type="PANTHER" id="PTHR43768">
    <property type="entry name" value="TREHALOSE 6-PHOSPHATE PHOSPHATASE"/>
    <property type="match status" value="1"/>
</dbReference>
<comment type="cofactor">
    <cofactor evidence="4">
        <name>Mg(2+)</name>
        <dbReference type="ChEBI" id="CHEBI:18420"/>
    </cofactor>
</comment>
<evidence type="ECO:0000256" key="3">
    <source>
        <dbReference type="ARBA" id="ARBA00022801"/>
    </source>
</evidence>
<dbReference type="InterPro" id="IPR036412">
    <property type="entry name" value="HAD-like_sf"/>
</dbReference>
<dbReference type="STRING" id="795797.HacjB3_11730"/>
<dbReference type="RefSeq" id="WP_013199508.1">
    <property type="nucleotide sequence ID" value="NC_014297.1"/>
</dbReference>
<dbReference type="PATRIC" id="fig|795797.18.peg.2349"/>
<dbReference type="GO" id="GO:0004805">
    <property type="term" value="F:trehalose-phosphatase activity"/>
    <property type="evidence" value="ECO:0007669"/>
    <property type="project" value="UniProtKB-EC"/>
</dbReference>
<sequence length="279" mass="30500">MSEGERSLERFDSSHARIRERVEAAEGLLLCTDFDGTLAPIETDPQAPEIVPENRRVLRALRDTAGVRVAVVSGRALADVRERVGIEGIAYAGNHGLELQRRDATAVHPIAAKHRGRIARIVEALKAALAGIEGAAVEDKSVTATVHYRKTPDERIRQVREAVETALERFGDGRVRRTGGKEIIELRPAVRWHKGMAVSLLAADHEGWLPIYIGDDTTDESAFRAVEDGLAIYVGSGETAAHYRVPTQEGVTACLSALAEWHADESTVREPTPIETQHT</sequence>
<reference evidence="5 6" key="1">
    <citation type="journal article" date="2010" name="J. Bacteriol.">
        <title>Complete genome sequence of Halalkalicoccus jeotgali B3(T), an extremely halophilic archaeon.</title>
        <authorList>
            <person name="Roh S.W."/>
            <person name="Nam Y.D."/>
            <person name="Nam S.H."/>
            <person name="Choi S.H."/>
            <person name="Park H.S."/>
            <person name="Bae J.W."/>
        </authorList>
    </citation>
    <scope>NUCLEOTIDE SEQUENCE [LARGE SCALE GENOMIC DNA]</scope>
    <source>
        <strain evidence="6">DSM 18796 / CECT 7217 / JCM 14584 / KCTC 4019 / B3</strain>
    </source>
</reference>
<comment type="similarity">
    <text evidence="2 4">Belongs to the trehalose phosphatase family.</text>
</comment>
<keyword evidence="4" id="KW-0460">Magnesium</keyword>
<dbReference type="GO" id="GO:0046872">
    <property type="term" value="F:metal ion binding"/>
    <property type="evidence" value="ECO:0007669"/>
    <property type="project" value="UniProtKB-KW"/>
</dbReference>
<dbReference type="AlphaFoldDB" id="D8J5N3"/>
<evidence type="ECO:0000256" key="4">
    <source>
        <dbReference type="RuleBase" id="RU361117"/>
    </source>
</evidence>
<dbReference type="InterPro" id="IPR006379">
    <property type="entry name" value="HAD-SF_hydro_IIB"/>
</dbReference>
<dbReference type="InterPro" id="IPR044651">
    <property type="entry name" value="OTSB-like"/>
</dbReference>
<evidence type="ECO:0000256" key="2">
    <source>
        <dbReference type="ARBA" id="ARBA00008770"/>
    </source>
</evidence>
<dbReference type="NCBIfam" id="TIGR01484">
    <property type="entry name" value="HAD-SF-IIB"/>
    <property type="match status" value="1"/>
</dbReference>
<keyword evidence="4" id="KW-0479">Metal-binding</keyword>
<dbReference type="EC" id="3.1.3.12" evidence="4"/>
<dbReference type="EMBL" id="CP002062">
    <property type="protein sequence ID" value="ADJ15729.1"/>
    <property type="molecule type" value="Genomic_DNA"/>
</dbReference>
<dbReference type="SUPFAM" id="SSF56784">
    <property type="entry name" value="HAD-like"/>
    <property type="match status" value="1"/>
</dbReference>
<dbReference type="Gene3D" id="3.40.50.1000">
    <property type="entry name" value="HAD superfamily/HAD-like"/>
    <property type="match status" value="1"/>
</dbReference>
<gene>
    <name evidence="5" type="ordered locus">HacjB3_11730</name>
</gene>
<proteinExistence type="inferred from homology"/>
<accession>D8J5N3</accession>
<name>D8J5N3_HALJB</name>
<evidence type="ECO:0000313" key="5">
    <source>
        <dbReference type="EMBL" id="ADJ15729.1"/>
    </source>
</evidence>